<name>A0A2R5L0R6_9CRUS</name>
<keyword evidence="2" id="KW-0175">Coiled coil</keyword>
<dbReference type="GO" id="GO:0051764">
    <property type="term" value="P:actin crosslink formation"/>
    <property type="evidence" value="ECO:0007669"/>
    <property type="project" value="TreeGrafter"/>
</dbReference>
<organism evidence="4">
    <name type="scientific">Hirondellea gigas</name>
    <dbReference type="NCBI Taxonomy" id="1518452"/>
    <lineage>
        <taxon>Eukaryota</taxon>
        <taxon>Metazoa</taxon>
        <taxon>Ecdysozoa</taxon>
        <taxon>Arthropoda</taxon>
        <taxon>Crustacea</taxon>
        <taxon>Multicrustacea</taxon>
        <taxon>Malacostraca</taxon>
        <taxon>Eumalacostraca</taxon>
        <taxon>Peracarida</taxon>
        <taxon>Amphipoda</taxon>
        <taxon>Amphilochidea</taxon>
        <taxon>Lysianassida</taxon>
        <taxon>Lysianassidira</taxon>
        <taxon>Lysianassoidea</taxon>
        <taxon>Lysianassidae</taxon>
        <taxon>Hirondellea</taxon>
    </lineage>
</organism>
<feature type="coiled-coil region" evidence="2">
    <location>
        <begin position="123"/>
        <end position="199"/>
    </location>
</feature>
<dbReference type="EMBL" id="IACF01007730">
    <property type="protein sequence ID" value="LAB73313.1"/>
    <property type="molecule type" value="mRNA"/>
</dbReference>
<reference evidence="4" key="2">
    <citation type="journal article" date="2018" name="Biosci. Biotechnol. Biochem.">
        <title>Polysaccharide hydrolase of the hadal zone amphipods Hirondellea gigas.</title>
        <authorList>
            <person name="Kobayashi H."/>
            <person name="Nagahama T."/>
            <person name="Arai W."/>
            <person name="Sasagawa Y."/>
            <person name="Umeda M."/>
            <person name="Hayashi T."/>
            <person name="Nikaido I."/>
            <person name="Watanabe H."/>
            <person name="Oguri K."/>
            <person name="Kitazato H."/>
            <person name="Fujioka K."/>
            <person name="Kido Y."/>
            <person name="Takami H."/>
        </authorList>
    </citation>
    <scope>NUCLEOTIDE SEQUENCE</scope>
    <source>
        <tissue evidence="4">Whole body</tissue>
    </source>
</reference>
<reference evidence="5" key="1">
    <citation type="submission" date="2017-11" db="EMBL/GenBank/DDBJ databases">
        <title>The sensing device of the deep-sea amphipod.</title>
        <authorList>
            <person name="Kobayashi H."/>
            <person name="Nagahama T."/>
            <person name="Arai W."/>
            <person name="Sasagawa Y."/>
            <person name="Umeda M."/>
            <person name="Hayashi T."/>
            <person name="Nikaido I."/>
            <person name="Watanabe H."/>
            <person name="Oguri K."/>
            <person name="Kitazato H."/>
            <person name="Fujioka K."/>
            <person name="Kido Y."/>
            <person name="Takami H."/>
        </authorList>
    </citation>
    <scope>NUCLEOTIDE SEQUENCE</scope>
    <source>
        <tissue evidence="5">Whole body</tissue>
    </source>
</reference>
<evidence type="ECO:0000259" key="3">
    <source>
        <dbReference type="Pfam" id="PF18060"/>
    </source>
</evidence>
<evidence type="ECO:0000313" key="4">
    <source>
        <dbReference type="EMBL" id="LAB73313.1"/>
    </source>
</evidence>
<dbReference type="SUPFAM" id="SSF47473">
    <property type="entry name" value="EF-hand"/>
    <property type="match status" value="1"/>
</dbReference>
<feature type="domain" description="Calcium-regulated actin-bundling protein C-terminal" evidence="3">
    <location>
        <begin position="177"/>
        <end position="253"/>
    </location>
</feature>
<dbReference type="PROSITE" id="PS00018">
    <property type="entry name" value="EF_HAND_1"/>
    <property type="match status" value="1"/>
</dbReference>
<dbReference type="PANTHER" id="PTHR37009">
    <property type="entry name" value="EF-HAND DOMAIN-CONTAINING PROTEIN"/>
    <property type="match status" value="1"/>
</dbReference>
<dbReference type="InterPro" id="IPR040810">
    <property type="entry name" value="F_actin_bund_C"/>
</dbReference>
<evidence type="ECO:0000256" key="2">
    <source>
        <dbReference type="SAM" id="Coils"/>
    </source>
</evidence>
<keyword evidence="1" id="KW-0106">Calcium</keyword>
<evidence type="ECO:0000256" key="1">
    <source>
        <dbReference type="ARBA" id="ARBA00022837"/>
    </source>
</evidence>
<evidence type="ECO:0000313" key="5">
    <source>
        <dbReference type="EMBL" id="LAC27640.1"/>
    </source>
</evidence>
<dbReference type="InterPro" id="IPR018247">
    <property type="entry name" value="EF_Hand_1_Ca_BS"/>
</dbReference>
<dbReference type="InterPro" id="IPR011992">
    <property type="entry name" value="EF-hand-dom_pair"/>
</dbReference>
<dbReference type="GO" id="GO:0030046">
    <property type="term" value="P:parallel actin filament bundle assembly"/>
    <property type="evidence" value="ECO:0007669"/>
    <property type="project" value="TreeGrafter"/>
</dbReference>
<dbReference type="InterPro" id="IPR053356">
    <property type="entry name" value="Calcium-reg_actin-bundling"/>
</dbReference>
<sequence length="314" mass="35463">MGSPLDGNNDMERLQTLSSRIYSDQAKFFLNHFWNTFGENEADNVWNYTQKMEELDEKSGKKGNELGEMIAHRFLEQFGETLTVRQLREVLRDIDIDTNKKVSLSEYLLFKFKVDWHELVNSVQGDQAQIAQAEKMLEEVQAALALAQEKNSSAKVAEDAAFSAEKTFKHAQEEVEATLAELKNQEDTYAAKLADLEARSSSGGIVSRNKAKNEREQLLQEDPLPLTRAKISSEAALRKVEKARAPFKATREAAVLVREEADAALDAADDAFKKAADFLDEVKRTSQAKGSVWWLERELQEAKKYLPQSRGGTR</sequence>
<accession>A0A2R5L0R6</accession>
<proteinExistence type="evidence at transcript level"/>
<dbReference type="EMBL" id="IACT01008528">
    <property type="protein sequence ID" value="LAC27640.1"/>
    <property type="molecule type" value="mRNA"/>
</dbReference>
<dbReference type="Pfam" id="PF18060">
    <property type="entry name" value="F_actin_bund_C"/>
    <property type="match status" value="1"/>
</dbReference>
<dbReference type="PANTHER" id="PTHR37009:SF1">
    <property type="entry name" value="CALCIUM-REGULATED ACTIN-BUNDLING PROTEIN"/>
    <property type="match status" value="1"/>
</dbReference>
<dbReference type="GO" id="GO:0030863">
    <property type="term" value="C:cortical cytoskeleton"/>
    <property type="evidence" value="ECO:0007669"/>
    <property type="project" value="TreeGrafter"/>
</dbReference>
<dbReference type="GO" id="GO:0051015">
    <property type="term" value="F:actin filament binding"/>
    <property type="evidence" value="ECO:0007669"/>
    <property type="project" value="TreeGrafter"/>
</dbReference>
<protein>
    <submittedName>
        <fullName evidence="5">TolA-like protein</fullName>
    </submittedName>
    <submittedName>
        <fullName evidence="4">TolAlike protein</fullName>
    </submittedName>
</protein>
<dbReference type="AlphaFoldDB" id="A0A2R5L0R6"/>